<keyword evidence="4 7" id="KW-0804">Transcription</keyword>
<evidence type="ECO:0000256" key="8">
    <source>
        <dbReference type="SAM" id="MobiDB-lite"/>
    </source>
</evidence>
<feature type="compositionally biased region" description="Low complexity" evidence="8">
    <location>
        <begin position="441"/>
        <end position="451"/>
    </location>
</feature>
<keyword evidence="5 7" id="KW-0539">Nucleus</keyword>
<dbReference type="PANTHER" id="PTHR14898">
    <property type="entry name" value="ENHANCER OF POLYCOMB"/>
    <property type="match status" value="1"/>
</dbReference>
<evidence type="ECO:0000256" key="3">
    <source>
        <dbReference type="ARBA" id="ARBA00023015"/>
    </source>
</evidence>
<dbReference type="Proteomes" id="UP001375240">
    <property type="component" value="Unassembled WGS sequence"/>
</dbReference>
<organism evidence="10 11">
    <name type="scientific">Orbilia brochopaga</name>
    <dbReference type="NCBI Taxonomy" id="3140254"/>
    <lineage>
        <taxon>Eukaryota</taxon>
        <taxon>Fungi</taxon>
        <taxon>Dikarya</taxon>
        <taxon>Ascomycota</taxon>
        <taxon>Pezizomycotina</taxon>
        <taxon>Orbiliomycetes</taxon>
        <taxon>Orbiliales</taxon>
        <taxon>Orbiliaceae</taxon>
        <taxon>Orbilia</taxon>
    </lineage>
</organism>
<accession>A0AAV9UUX3</accession>
<dbReference type="InterPro" id="IPR024943">
    <property type="entry name" value="Enhancer_polycomb"/>
</dbReference>
<dbReference type="Pfam" id="PF10513">
    <property type="entry name" value="EPL1"/>
    <property type="match status" value="1"/>
</dbReference>
<name>A0AAV9UUX3_9PEZI</name>
<evidence type="ECO:0000256" key="6">
    <source>
        <dbReference type="ARBA" id="ARBA00025513"/>
    </source>
</evidence>
<reference evidence="10 11" key="1">
    <citation type="submission" date="2019-10" db="EMBL/GenBank/DDBJ databases">
        <authorList>
            <person name="Palmer J.M."/>
        </authorList>
    </citation>
    <scope>NUCLEOTIDE SEQUENCE [LARGE SCALE GENOMIC DNA]</scope>
    <source>
        <strain evidence="10 11">TWF696</strain>
    </source>
</reference>
<dbReference type="GO" id="GO:0035267">
    <property type="term" value="C:NuA4 histone acetyltransferase complex"/>
    <property type="evidence" value="ECO:0007669"/>
    <property type="project" value="InterPro"/>
</dbReference>
<comment type="similarity">
    <text evidence="2 7">Belongs to the enhancer of polycomb family.</text>
</comment>
<evidence type="ECO:0000259" key="9">
    <source>
        <dbReference type="Pfam" id="PF10513"/>
    </source>
</evidence>
<evidence type="ECO:0000256" key="1">
    <source>
        <dbReference type="ARBA" id="ARBA00004123"/>
    </source>
</evidence>
<dbReference type="EMBL" id="JAVHNQ010000004">
    <property type="protein sequence ID" value="KAK6349700.1"/>
    <property type="molecule type" value="Genomic_DNA"/>
</dbReference>
<dbReference type="InterPro" id="IPR019542">
    <property type="entry name" value="Enhancer_polycomb-like_N"/>
</dbReference>
<evidence type="ECO:0000256" key="2">
    <source>
        <dbReference type="ARBA" id="ARBA00008035"/>
    </source>
</evidence>
<evidence type="ECO:0000256" key="4">
    <source>
        <dbReference type="ARBA" id="ARBA00023163"/>
    </source>
</evidence>
<feature type="compositionally biased region" description="Polar residues" evidence="8">
    <location>
        <begin position="452"/>
        <end position="468"/>
    </location>
</feature>
<feature type="domain" description="Enhancer of polycomb-like N-terminal" evidence="9">
    <location>
        <begin position="7"/>
        <end position="150"/>
    </location>
</feature>
<comment type="subcellular location">
    <subcellularLocation>
        <location evidence="1 7">Nucleus</location>
    </subcellularLocation>
</comment>
<evidence type="ECO:0000313" key="11">
    <source>
        <dbReference type="Proteomes" id="UP001375240"/>
    </source>
</evidence>
<comment type="caution">
    <text evidence="10">The sequence shown here is derived from an EMBL/GenBank/DDBJ whole genome shotgun (WGS) entry which is preliminary data.</text>
</comment>
<proteinExistence type="inferred from homology"/>
<keyword evidence="3 7" id="KW-0805">Transcription regulation</keyword>
<evidence type="ECO:0000256" key="5">
    <source>
        <dbReference type="ARBA" id="ARBA00023242"/>
    </source>
</evidence>
<keyword evidence="11" id="KW-1185">Reference proteome</keyword>
<feature type="region of interest" description="Disordered" evidence="8">
    <location>
        <begin position="433"/>
        <end position="485"/>
    </location>
</feature>
<feature type="compositionally biased region" description="Polar residues" evidence="8">
    <location>
        <begin position="568"/>
        <end position="582"/>
    </location>
</feature>
<dbReference type="GO" id="GO:0006357">
    <property type="term" value="P:regulation of transcription by RNA polymerase II"/>
    <property type="evidence" value="ECO:0007669"/>
    <property type="project" value="InterPro"/>
</dbReference>
<sequence length="617" mass="70599">MTATRFRQRKLSTKAALQVIDDSQIDVTDDDTRHIATIESGVERTEEVEHHLQAAISAANAAALGTKVKAAFIPTPDASKVIPNYDNLYRKVYSHPHSYIRFSSTVEDTSGSLYCIDEEDDEFLAQYNSKRSQGTQCSEEKFEEAISEYEMLTSLKQPFLGLSEDENLPIHLMTYEEMEEAAFESDSKLADNPWAKDLYTWWEQRRVKRKGKPLMPILKFEQGQIDKDDGDPYVCFRRREHRPARKTRRTDAQSIDKLKRLRLDMERVRSLANCVHQREDSKKENQVLEAKVYLTRFKLKKYKRDFGITGDDDDLVNKVGRAAIPKTPHDACANVLQPRNKRVVEQMPAPAPKAVVRHDFKPPEADLVQLEDLHKLRRQNIEQLVLENRKKRQSNNAGWRDQTVEAFQKPLFTPPPDRPQPFRQVRTYYARQLLSPPPSASPSLSPSSPTPRTNGVLQPRITFQTASPTPAKRKREEEDESEAARFRIRTGRNGRLMIDRRGMKLSKKDAEHIDERVLDRFAFDHDDSDEDQDELPAARAYNRDNNLLFTANLFLQQVMPRRHDGITQPLQSPATTYPNSQVNGNGGSGLNGHLSNHLTTPITPSAPHAPSPRTHLP</sequence>
<evidence type="ECO:0000256" key="7">
    <source>
        <dbReference type="RuleBase" id="RU361124"/>
    </source>
</evidence>
<feature type="region of interest" description="Disordered" evidence="8">
    <location>
        <begin position="565"/>
        <end position="617"/>
    </location>
</feature>
<protein>
    <recommendedName>
        <fullName evidence="7">Enhancer of polycomb-like protein</fullName>
    </recommendedName>
</protein>
<comment type="function">
    <text evidence="6">Component of the NuA4 histone acetyltransferase complex which is involved in transcriptional activation of selected genes principally by acetylation of nucleosomal histone H4 and H2A. The NuA4 complex is also involved in DNA repair. Involved in gene silencing by neighboring heterochromatin, blockage of the silencing spreading along the chromosome, and required for cell cycle progression through G2/M.</text>
</comment>
<gene>
    <name evidence="10" type="primary">EPL1</name>
    <name evidence="10" type="ORF">TWF696_005979</name>
</gene>
<dbReference type="GO" id="GO:0005634">
    <property type="term" value="C:nucleus"/>
    <property type="evidence" value="ECO:0007669"/>
    <property type="project" value="UniProtKB-SubCell"/>
</dbReference>
<dbReference type="AlphaFoldDB" id="A0AAV9UUX3"/>
<evidence type="ECO:0000313" key="10">
    <source>
        <dbReference type="EMBL" id="KAK6349700.1"/>
    </source>
</evidence>